<reference evidence="1" key="1">
    <citation type="journal article" date="2022" name="bioRxiv">
        <title>Sequencing and chromosome-scale assembly of the giantPleurodeles waltlgenome.</title>
        <authorList>
            <person name="Brown T."/>
            <person name="Elewa A."/>
            <person name="Iarovenko S."/>
            <person name="Subramanian E."/>
            <person name="Araus A.J."/>
            <person name="Petzold A."/>
            <person name="Susuki M."/>
            <person name="Suzuki K.-i.T."/>
            <person name="Hayashi T."/>
            <person name="Toyoda A."/>
            <person name="Oliveira C."/>
            <person name="Osipova E."/>
            <person name="Leigh N.D."/>
            <person name="Simon A."/>
            <person name="Yun M.H."/>
        </authorList>
    </citation>
    <scope>NUCLEOTIDE SEQUENCE</scope>
    <source>
        <strain evidence="1">20211129_DDA</strain>
        <tissue evidence="1">Liver</tissue>
    </source>
</reference>
<proteinExistence type="predicted"/>
<organism evidence="1 2">
    <name type="scientific">Pleurodeles waltl</name>
    <name type="common">Iberian ribbed newt</name>
    <dbReference type="NCBI Taxonomy" id="8319"/>
    <lineage>
        <taxon>Eukaryota</taxon>
        <taxon>Metazoa</taxon>
        <taxon>Chordata</taxon>
        <taxon>Craniata</taxon>
        <taxon>Vertebrata</taxon>
        <taxon>Euteleostomi</taxon>
        <taxon>Amphibia</taxon>
        <taxon>Batrachia</taxon>
        <taxon>Caudata</taxon>
        <taxon>Salamandroidea</taxon>
        <taxon>Salamandridae</taxon>
        <taxon>Pleurodelinae</taxon>
        <taxon>Pleurodeles</taxon>
    </lineage>
</organism>
<evidence type="ECO:0000313" key="1">
    <source>
        <dbReference type="EMBL" id="KAJ1201466.1"/>
    </source>
</evidence>
<accession>A0AAV7VL70</accession>
<comment type="caution">
    <text evidence="1">The sequence shown here is derived from an EMBL/GenBank/DDBJ whole genome shotgun (WGS) entry which is preliminary data.</text>
</comment>
<evidence type="ECO:0000313" key="2">
    <source>
        <dbReference type="Proteomes" id="UP001066276"/>
    </source>
</evidence>
<sequence length="262" mass="28910">MARISVPVSVQGRRERRRGECLAQGRTCATLAAFTSRTVGSVLCFPLEKFSKVVARGTPTGSMTNLGVQGRQPASPLSWLLPSPAPPPPYLTLRGSRGLFHCHQVARWEIRSHINSSRRSRWILLRPSSSPDRAPVRGEPRRAVRSFRRAGISPLDPALAISLLLLTPRERGVPPPPLGCSRGAGWSSPLRTGTRLPPFESGAQPIRSPEAAAILIPRSRRGHILFSLQPLFVAHQHFHRICRAVFHSLKRILPLVLGAWRC</sequence>
<protein>
    <submittedName>
        <fullName evidence="1">Uncharacterized protein</fullName>
    </submittedName>
</protein>
<dbReference type="Proteomes" id="UP001066276">
    <property type="component" value="Chromosome 2_1"/>
</dbReference>
<gene>
    <name evidence="1" type="ORF">NDU88_005275</name>
</gene>
<name>A0AAV7VL70_PLEWA</name>
<dbReference type="AlphaFoldDB" id="A0AAV7VL70"/>
<dbReference type="EMBL" id="JANPWB010000003">
    <property type="protein sequence ID" value="KAJ1201466.1"/>
    <property type="molecule type" value="Genomic_DNA"/>
</dbReference>
<keyword evidence="2" id="KW-1185">Reference proteome</keyword>